<proteinExistence type="predicted"/>
<dbReference type="Proteomes" id="UP000007264">
    <property type="component" value="Unassembled WGS sequence"/>
</dbReference>
<keyword evidence="2" id="KW-1185">Reference proteome</keyword>
<organism evidence="1 2">
    <name type="scientific">Coccomyxa subellipsoidea (strain C-169)</name>
    <name type="common">Green microalga</name>
    <dbReference type="NCBI Taxonomy" id="574566"/>
    <lineage>
        <taxon>Eukaryota</taxon>
        <taxon>Viridiplantae</taxon>
        <taxon>Chlorophyta</taxon>
        <taxon>core chlorophytes</taxon>
        <taxon>Trebouxiophyceae</taxon>
        <taxon>Trebouxiophyceae incertae sedis</taxon>
        <taxon>Coccomyxaceae</taxon>
        <taxon>Coccomyxa</taxon>
        <taxon>Coccomyxa subellipsoidea</taxon>
    </lineage>
</organism>
<accession>I0YTE5</accession>
<dbReference type="OrthoDB" id="194775at2759"/>
<protein>
    <submittedName>
        <fullName evidence="1">Uncharacterized protein</fullName>
    </submittedName>
</protein>
<dbReference type="GeneID" id="17039648"/>
<evidence type="ECO:0000313" key="1">
    <source>
        <dbReference type="EMBL" id="EIE21664.1"/>
    </source>
</evidence>
<dbReference type="AlphaFoldDB" id="I0YTE5"/>
<dbReference type="Gene3D" id="2.160.20.70">
    <property type="match status" value="1"/>
</dbReference>
<evidence type="ECO:0000313" key="2">
    <source>
        <dbReference type="Proteomes" id="UP000007264"/>
    </source>
</evidence>
<sequence>MRFGCANTDDPDTSELIGPSENVCEYGKWREVQDFCWLKSTPSPNWCLHSLQQGKLALLEWQKRMNKEGT</sequence>
<comment type="caution">
    <text evidence="1">The sequence shown here is derived from an EMBL/GenBank/DDBJ whole genome shotgun (WGS) entry which is preliminary data.</text>
</comment>
<dbReference type="EMBL" id="AGSI01000012">
    <property type="protein sequence ID" value="EIE21664.1"/>
    <property type="molecule type" value="Genomic_DNA"/>
</dbReference>
<name>I0YTE5_COCSC</name>
<gene>
    <name evidence="1" type="ORF">COCSUDRAFT_37401</name>
</gene>
<dbReference type="KEGG" id="csl:COCSUDRAFT_37401"/>
<reference evidence="1 2" key="1">
    <citation type="journal article" date="2012" name="Genome Biol.">
        <title>The genome of the polar eukaryotic microalga coccomyxa subellipsoidea reveals traits of cold adaptation.</title>
        <authorList>
            <person name="Blanc G."/>
            <person name="Agarkova I."/>
            <person name="Grimwood J."/>
            <person name="Kuo A."/>
            <person name="Brueggeman A."/>
            <person name="Dunigan D."/>
            <person name="Gurnon J."/>
            <person name="Ladunga I."/>
            <person name="Lindquist E."/>
            <person name="Lucas S."/>
            <person name="Pangilinan J."/>
            <person name="Proschold T."/>
            <person name="Salamov A."/>
            <person name="Schmutz J."/>
            <person name="Weeks D."/>
            <person name="Yamada T."/>
            <person name="Claverie J.M."/>
            <person name="Grigoriev I."/>
            <person name="Van Etten J."/>
            <person name="Lomsadze A."/>
            <person name="Borodovsky M."/>
        </authorList>
    </citation>
    <scope>NUCLEOTIDE SEQUENCE [LARGE SCALE GENOMIC DNA]</scope>
    <source>
        <strain evidence="1 2">C-169</strain>
    </source>
</reference>
<dbReference type="InterPro" id="IPR016098">
    <property type="entry name" value="CAP/MinC_C"/>
</dbReference>
<dbReference type="RefSeq" id="XP_005646208.1">
    <property type="nucleotide sequence ID" value="XM_005646151.1"/>
</dbReference>